<dbReference type="EMBL" id="CP015136">
    <property type="protein sequence ID" value="AMY09185.1"/>
    <property type="molecule type" value="Genomic_DNA"/>
</dbReference>
<dbReference type="RefSeq" id="WP_157899056.1">
    <property type="nucleotide sequence ID" value="NZ_CP015136.1"/>
</dbReference>
<gene>
    <name evidence="1" type="ORF">LuPra_02398</name>
</gene>
<organism evidence="1 2">
    <name type="scientific">Luteitalea pratensis</name>
    <dbReference type="NCBI Taxonomy" id="1855912"/>
    <lineage>
        <taxon>Bacteria</taxon>
        <taxon>Pseudomonadati</taxon>
        <taxon>Acidobacteriota</taxon>
        <taxon>Vicinamibacteria</taxon>
        <taxon>Vicinamibacterales</taxon>
        <taxon>Vicinamibacteraceae</taxon>
        <taxon>Luteitalea</taxon>
    </lineage>
</organism>
<dbReference type="Proteomes" id="UP000076079">
    <property type="component" value="Chromosome"/>
</dbReference>
<evidence type="ECO:0000313" key="1">
    <source>
        <dbReference type="EMBL" id="AMY09185.1"/>
    </source>
</evidence>
<protein>
    <submittedName>
        <fullName evidence="1">Uncharacterized protein</fullName>
    </submittedName>
</protein>
<dbReference type="AlphaFoldDB" id="A0A143PKV8"/>
<dbReference type="OrthoDB" id="109934at2"/>
<keyword evidence="2" id="KW-1185">Reference proteome</keyword>
<accession>A0A143PKV8</accession>
<name>A0A143PKV8_LUTPR</name>
<dbReference type="KEGG" id="abac:LuPra_02398"/>
<reference evidence="1 2" key="1">
    <citation type="journal article" date="2016" name="Genome Announc.">
        <title>First Complete Genome Sequence of a Subdivision 6 Acidobacterium Strain.</title>
        <authorList>
            <person name="Huang S."/>
            <person name="Vieira S."/>
            <person name="Bunk B."/>
            <person name="Riedel T."/>
            <person name="Sproer C."/>
            <person name="Overmann J."/>
        </authorList>
    </citation>
    <scope>NUCLEOTIDE SEQUENCE [LARGE SCALE GENOMIC DNA]</scope>
    <source>
        <strain evidence="2">DSM 100886 HEG_-6_39</strain>
    </source>
</reference>
<evidence type="ECO:0000313" key="2">
    <source>
        <dbReference type="Proteomes" id="UP000076079"/>
    </source>
</evidence>
<proteinExistence type="predicted"/>
<reference evidence="2" key="2">
    <citation type="submission" date="2016-04" db="EMBL/GenBank/DDBJ databases">
        <title>First Complete Genome Sequence of a Subdivision 6 Acidobacterium.</title>
        <authorList>
            <person name="Huang S."/>
            <person name="Vieira S."/>
            <person name="Bunk B."/>
            <person name="Riedel T."/>
            <person name="Sproeer C."/>
            <person name="Overmann J."/>
        </authorList>
    </citation>
    <scope>NUCLEOTIDE SEQUENCE [LARGE SCALE GENOMIC DNA]</scope>
    <source>
        <strain evidence="2">DSM 100886 HEG_-6_39</strain>
    </source>
</reference>
<dbReference type="STRING" id="1855912.LuPra_02398"/>
<sequence length="329" mass="35966">MRHAKRLAVSGVIAIAMTMAVLALIKWRRPEGLRLVTGAVLTADTNPQRQRPVAQARVSALAGASSASGRTDESGLFRLTLDPPVPREQSITLKVEHPQYHPFDASNLVANQLHLVRLRPMLAAYERANEKPEVAIANVRVRYTSKAEATIEIASAARTFEFANTANVPCAGQAPCSPDGRWKATLGSFSLEAGPDRQFQNVRVSCLAGPCPFTRVAADNFSRGGQMIRGSVLNWSDSVTYLVEAEVAQHIVSDLVRHAYPVIFERFMNFTLPPGAQGPSIEAEVKGEGIIFPLGPMLRLSWATCRLDARADGTRMYRCELKPGFTFQP</sequence>